<dbReference type="AlphaFoldDB" id="A0A1F5RFG4"/>
<organism evidence="3 4">
    <name type="scientific">Candidatus Edwardsbacteria bacterium GWF2_54_11</name>
    <dbReference type="NCBI Taxonomy" id="1817851"/>
    <lineage>
        <taxon>Bacteria</taxon>
        <taxon>Candidatus Edwardsiibacteriota</taxon>
    </lineage>
</organism>
<evidence type="ECO:0000259" key="2">
    <source>
        <dbReference type="Pfam" id="PF02517"/>
    </source>
</evidence>
<dbReference type="GO" id="GO:0080120">
    <property type="term" value="P:CAAX-box protein maturation"/>
    <property type="evidence" value="ECO:0007669"/>
    <property type="project" value="UniProtKB-ARBA"/>
</dbReference>
<feature type="transmembrane region" description="Helical" evidence="1">
    <location>
        <begin position="125"/>
        <end position="152"/>
    </location>
</feature>
<keyword evidence="1" id="KW-1133">Transmembrane helix</keyword>
<reference evidence="3 4" key="1">
    <citation type="journal article" date="2016" name="Nat. Commun.">
        <title>Thousands of microbial genomes shed light on interconnected biogeochemical processes in an aquifer system.</title>
        <authorList>
            <person name="Anantharaman K."/>
            <person name="Brown C.T."/>
            <person name="Hug L.A."/>
            <person name="Sharon I."/>
            <person name="Castelle C.J."/>
            <person name="Probst A.J."/>
            <person name="Thomas B.C."/>
            <person name="Singh A."/>
            <person name="Wilkins M.J."/>
            <person name="Karaoz U."/>
            <person name="Brodie E.L."/>
            <person name="Williams K.H."/>
            <person name="Hubbard S.S."/>
            <person name="Banfield J.F."/>
        </authorList>
    </citation>
    <scope>NUCLEOTIDE SEQUENCE [LARGE SCALE GENOMIC DNA]</scope>
</reference>
<evidence type="ECO:0000256" key="1">
    <source>
        <dbReference type="SAM" id="Phobius"/>
    </source>
</evidence>
<keyword evidence="1" id="KW-0472">Membrane</keyword>
<evidence type="ECO:0000313" key="3">
    <source>
        <dbReference type="EMBL" id="OGF13108.1"/>
    </source>
</evidence>
<dbReference type="EMBL" id="MFFM01000026">
    <property type="protein sequence ID" value="OGF13108.1"/>
    <property type="molecule type" value="Genomic_DNA"/>
</dbReference>
<feature type="domain" description="CAAX prenyl protease 2/Lysostaphin resistance protein A-like" evidence="2">
    <location>
        <begin position="86"/>
        <end position="169"/>
    </location>
</feature>
<dbReference type="InterPro" id="IPR003675">
    <property type="entry name" value="Rce1/LyrA-like_dom"/>
</dbReference>
<dbReference type="Proteomes" id="UP000177230">
    <property type="component" value="Unassembled WGS sequence"/>
</dbReference>
<name>A0A1F5RFG4_9BACT</name>
<accession>A0A1F5RFG4</accession>
<keyword evidence="1" id="KW-0812">Transmembrane</keyword>
<sequence>MFLCALALAKREGHAGAGQLLSALNLRPFDPRDWRYSIAGLLLSLVATGIIFGGFFLSQKWFGTPMLSTTPWFMQMEPFRGAEKFYLLAWLPMFFFNIVGEEFLWRGYIQSRLSGQHAWLWCSFLWMVFHLPFGLDLLIMLVPVMLIIPYVFHKTRNSLTGIFIHGLFNGPVFLAVALGLIK</sequence>
<gene>
    <name evidence="3" type="ORF">A2024_04750</name>
</gene>
<dbReference type="Pfam" id="PF02517">
    <property type="entry name" value="Rce1-like"/>
    <property type="match status" value="1"/>
</dbReference>
<feature type="transmembrane region" description="Helical" evidence="1">
    <location>
        <begin position="159"/>
        <end position="181"/>
    </location>
</feature>
<evidence type="ECO:0000313" key="4">
    <source>
        <dbReference type="Proteomes" id="UP000177230"/>
    </source>
</evidence>
<protein>
    <recommendedName>
        <fullName evidence="2">CAAX prenyl protease 2/Lysostaphin resistance protein A-like domain-containing protein</fullName>
    </recommendedName>
</protein>
<comment type="caution">
    <text evidence="3">The sequence shown here is derived from an EMBL/GenBank/DDBJ whole genome shotgun (WGS) entry which is preliminary data.</text>
</comment>
<feature type="transmembrane region" description="Helical" evidence="1">
    <location>
        <begin position="85"/>
        <end position="105"/>
    </location>
</feature>
<feature type="transmembrane region" description="Helical" evidence="1">
    <location>
        <begin position="34"/>
        <end position="57"/>
    </location>
</feature>
<dbReference type="GO" id="GO:0004175">
    <property type="term" value="F:endopeptidase activity"/>
    <property type="evidence" value="ECO:0007669"/>
    <property type="project" value="UniProtKB-ARBA"/>
</dbReference>
<proteinExistence type="predicted"/>